<dbReference type="InterPro" id="IPR020781">
    <property type="entry name" value="ATPase_OSCP/d_CS"/>
</dbReference>
<accession>A0A3B0RMY6</accession>
<dbReference type="HAMAP" id="MF_01416">
    <property type="entry name" value="ATP_synth_delta_bact"/>
    <property type="match status" value="1"/>
</dbReference>
<name>A0A3B0RMY6_9ZZZZ</name>
<dbReference type="NCBIfam" id="TIGR01145">
    <property type="entry name" value="ATP_synt_delta"/>
    <property type="match status" value="1"/>
</dbReference>
<dbReference type="SUPFAM" id="SSF47928">
    <property type="entry name" value="N-terminal domain of the delta subunit of the F1F0-ATP synthase"/>
    <property type="match status" value="1"/>
</dbReference>
<keyword evidence="6" id="KW-0066">ATP synthesis</keyword>
<dbReference type="PANTHER" id="PTHR11910">
    <property type="entry name" value="ATP SYNTHASE DELTA CHAIN"/>
    <property type="match status" value="1"/>
</dbReference>
<evidence type="ECO:0000313" key="7">
    <source>
        <dbReference type="EMBL" id="VAV94620.1"/>
    </source>
</evidence>
<dbReference type="GO" id="GO:0016787">
    <property type="term" value="F:hydrolase activity"/>
    <property type="evidence" value="ECO:0007669"/>
    <property type="project" value="UniProtKB-KW"/>
</dbReference>
<evidence type="ECO:0000256" key="5">
    <source>
        <dbReference type="ARBA" id="ARBA00023136"/>
    </source>
</evidence>
<dbReference type="PRINTS" id="PR00125">
    <property type="entry name" value="ATPASEDELTA"/>
</dbReference>
<evidence type="ECO:0000256" key="3">
    <source>
        <dbReference type="ARBA" id="ARBA00022781"/>
    </source>
</evidence>
<proteinExistence type="inferred from homology"/>
<evidence type="ECO:0000256" key="6">
    <source>
        <dbReference type="ARBA" id="ARBA00023310"/>
    </source>
</evidence>
<dbReference type="GO" id="GO:0016020">
    <property type="term" value="C:membrane"/>
    <property type="evidence" value="ECO:0007669"/>
    <property type="project" value="UniProtKB-SubCell"/>
</dbReference>
<dbReference type="Gene3D" id="1.10.520.20">
    <property type="entry name" value="N-terminal domain of the delta subunit of the F1F0-ATP synthase"/>
    <property type="match status" value="1"/>
</dbReference>
<keyword evidence="5" id="KW-0472">Membrane</keyword>
<evidence type="ECO:0000256" key="4">
    <source>
        <dbReference type="ARBA" id="ARBA00023065"/>
    </source>
</evidence>
<keyword evidence="4" id="KW-0406">Ion transport</keyword>
<dbReference type="Pfam" id="PF00213">
    <property type="entry name" value="OSCP"/>
    <property type="match status" value="1"/>
</dbReference>
<reference evidence="7" key="1">
    <citation type="submission" date="2018-06" db="EMBL/GenBank/DDBJ databases">
        <authorList>
            <person name="Zhirakovskaya E."/>
        </authorList>
    </citation>
    <scope>NUCLEOTIDE SEQUENCE</scope>
</reference>
<keyword evidence="3" id="KW-0375">Hydrogen ion transport</keyword>
<dbReference type="AlphaFoldDB" id="A0A3B0RMY6"/>
<dbReference type="EC" id="3.6.3.14" evidence="7"/>
<keyword evidence="7" id="KW-0378">Hydrolase</keyword>
<dbReference type="NCBIfam" id="NF004406">
    <property type="entry name" value="PRK05758.3-2"/>
    <property type="match status" value="1"/>
</dbReference>
<sequence length="194" mass="20788">MSPEMASNIVSENLTISGLAGRYAIALFELSAEAKTLEKTAQDMATLSTLLETNADLKALTLNPVFSSEEKARVFAAVAELAKLDRLVANFIGVVAQNGRLDRLEDMISEFMRMLSHHNGEVSASVITAHKLTGAQLDALKVKLKSMVGSDVTVDTDVDESLLGGMVVKIGSRMIDSSLTTKLANLEESMKEVG</sequence>
<evidence type="ECO:0000256" key="1">
    <source>
        <dbReference type="ARBA" id="ARBA00004370"/>
    </source>
</evidence>
<organism evidence="7">
    <name type="scientific">hydrothermal vent metagenome</name>
    <dbReference type="NCBI Taxonomy" id="652676"/>
    <lineage>
        <taxon>unclassified sequences</taxon>
        <taxon>metagenomes</taxon>
        <taxon>ecological metagenomes</taxon>
    </lineage>
</organism>
<gene>
    <name evidence="7" type="ORF">MNBD_ALPHA01-1064</name>
</gene>
<dbReference type="PROSITE" id="PS00389">
    <property type="entry name" value="ATPASE_DELTA"/>
    <property type="match status" value="1"/>
</dbReference>
<protein>
    <submittedName>
        <fullName evidence="7">ATP synthase delta chain</fullName>
        <ecNumber evidence="7">3.6.3.14</ecNumber>
    </submittedName>
</protein>
<dbReference type="EMBL" id="UOEJ01000062">
    <property type="protein sequence ID" value="VAV94620.1"/>
    <property type="molecule type" value="Genomic_DNA"/>
</dbReference>
<dbReference type="InterPro" id="IPR026015">
    <property type="entry name" value="ATP_synth_OSCP/delta_N_sf"/>
</dbReference>
<dbReference type="GO" id="GO:0046933">
    <property type="term" value="F:proton-transporting ATP synthase activity, rotational mechanism"/>
    <property type="evidence" value="ECO:0007669"/>
    <property type="project" value="InterPro"/>
</dbReference>
<keyword evidence="2" id="KW-0813">Transport</keyword>
<evidence type="ECO:0000256" key="2">
    <source>
        <dbReference type="ARBA" id="ARBA00022448"/>
    </source>
</evidence>
<dbReference type="InterPro" id="IPR000711">
    <property type="entry name" value="ATPase_OSCP/dsu"/>
</dbReference>
<comment type="subcellular location">
    <subcellularLocation>
        <location evidence="1">Membrane</location>
    </subcellularLocation>
</comment>